<dbReference type="Proteomes" id="UP001166674">
    <property type="component" value="Unassembled WGS sequence"/>
</dbReference>
<keyword evidence="8" id="KW-1185">Reference proteome</keyword>
<sequence length="140" mass="15681">METGFMDIDLNKFKESGANVTGFQLVNYTDTVPAKIMQQWKSSDARDHTRVDWKRPKYTSALTYDGVKVMAEAFQSLRRQRIDISRRGNAGDCLANPAVPWGQGIDIQRALQQVSLAMLPPSHGSRVENSSIKSRQNPAI</sequence>
<evidence type="ECO:0000256" key="2">
    <source>
        <dbReference type="ARBA" id="ARBA00022692"/>
    </source>
</evidence>
<feature type="domain" description="Receptor ligand binding region" evidence="6">
    <location>
        <begin position="13"/>
        <end position="115"/>
    </location>
</feature>
<comment type="caution">
    <text evidence="7">The sequence shown here is derived from an EMBL/GenBank/DDBJ whole genome shotgun (WGS) entry which is preliminary data.</text>
</comment>
<protein>
    <submittedName>
        <fullName evidence="7">Glutamate receptor 1</fullName>
    </submittedName>
</protein>
<organism evidence="7 8">
    <name type="scientific">Sciurus carolinensis</name>
    <name type="common">Eastern gray squirrel</name>
    <dbReference type="NCBI Taxonomy" id="30640"/>
    <lineage>
        <taxon>Eukaryota</taxon>
        <taxon>Metazoa</taxon>
        <taxon>Chordata</taxon>
        <taxon>Craniata</taxon>
        <taxon>Vertebrata</taxon>
        <taxon>Euteleostomi</taxon>
        <taxon>Mammalia</taxon>
        <taxon>Eutheria</taxon>
        <taxon>Euarchontoglires</taxon>
        <taxon>Glires</taxon>
        <taxon>Rodentia</taxon>
        <taxon>Sciuromorpha</taxon>
        <taxon>Sciuridae</taxon>
        <taxon>Sciurinae</taxon>
        <taxon>Sciurini</taxon>
        <taxon>Sciurus</taxon>
    </lineage>
</organism>
<keyword evidence="7" id="KW-0675">Receptor</keyword>
<name>A0AA41T2N8_SCICA</name>
<evidence type="ECO:0000256" key="3">
    <source>
        <dbReference type="ARBA" id="ARBA00022729"/>
    </source>
</evidence>
<keyword evidence="3" id="KW-0732">Signal</keyword>
<comment type="subcellular location">
    <subcellularLocation>
        <location evidence="1">Membrane</location>
    </subcellularLocation>
</comment>
<evidence type="ECO:0000256" key="5">
    <source>
        <dbReference type="ARBA" id="ARBA00023136"/>
    </source>
</evidence>
<dbReference type="InterPro" id="IPR001828">
    <property type="entry name" value="ANF_lig-bd_rcpt"/>
</dbReference>
<evidence type="ECO:0000313" key="8">
    <source>
        <dbReference type="Proteomes" id="UP001166674"/>
    </source>
</evidence>
<evidence type="ECO:0000259" key="6">
    <source>
        <dbReference type="Pfam" id="PF01094"/>
    </source>
</evidence>
<proteinExistence type="predicted"/>
<dbReference type="InterPro" id="IPR028082">
    <property type="entry name" value="Peripla_BP_I"/>
</dbReference>
<dbReference type="AlphaFoldDB" id="A0AA41T2N8"/>
<evidence type="ECO:0000256" key="1">
    <source>
        <dbReference type="ARBA" id="ARBA00004370"/>
    </source>
</evidence>
<evidence type="ECO:0000313" key="7">
    <source>
        <dbReference type="EMBL" id="MBZ3886063.1"/>
    </source>
</evidence>
<keyword evidence="5" id="KW-0472">Membrane</keyword>
<keyword evidence="2" id="KW-0812">Transmembrane</keyword>
<dbReference type="GO" id="GO:0016020">
    <property type="term" value="C:membrane"/>
    <property type="evidence" value="ECO:0007669"/>
    <property type="project" value="UniProtKB-SubCell"/>
</dbReference>
<keyword evidence="4" id="KW-1133">Transmembrane helix</keyword>
<evidence type="ECO:0000256" key="4">
    <source>
        <dbReference type="ARBA" id="ARBA00022989"/>
    </source>
</evidence>
<dbReference type="SUPFAM" id="SSF53822">
    <property type="entry name" value="Periplasmic binding protein-like I"/>
    <property type="match status" value="1"/>
</dbReference>
<reference evidence="7" key="1">
    <citation type="submission" date="2020-03" db="EMBL/GenBank/DDBJ databases">
        <title>Studies in the Genomics of Life Span.</title>
        <authorList>
            <person name="Glass D."/>
        </authorList>
    </citation>
    <scope>NUCLEOTIDE SEQUENCE</scope>
    <source>
        <strain evidence="7">SUZIE</strain>
        <tissue evidence="7">Muscle</tissue>
    </source>
</reference>
<gene>
    <name evidence="7" type="ORF">SUZIE_186065</name>
</gene>
<accession>A0AA41T2N8</accession>
<dbReference type="EMBL" id="JAATJV010404900">
    <property type="protein sequence ID" value="MBZ3886063.1"/>
    <property type="molecule type" value="Genomic_DNA"/>
</dbReference>
<dbReference type="Pfam" id="PF01094">
    <property type="entry name" value="ANF_receptor"/>
    <property type="match status" value="1"/>
</dbReference>
<dbReference type="Gene3D" id="3.40.50.2300">
    <property type="match status" value="2"/>
</dbReference>